<dbReference type="PROSITE" id="PS51130">
    <property type="entry name" value="PDXT_SNO_2"/>
    <property type="match status" value="1"/>
</dbReference>
<keyword evidence="1" id="KW-0663">Pyridoxal phosphate</keyword>
<evidence type="ECO:0000256" key="3">
    <source>
        <dbReference type="SAM" id="MobiDB-lite"/>
    </source>
</evidence>
<organism evidence="4 5">
    <name type="scientific">Parafannyhessea umbonata</name>
    <dbReference type="NCBI Taxonomy" id="604330"/>
    <lineage>
        <taxon>Bacteria</taxon>
        <taxon>Bacillati</taxon>
        <taxon>Actinomycetota</taxon>
        <taxon>Coriobacteriia</taxon>
        <taxon>Coriobacteriales</taxon>
        <taxon>Atopobiaceae</taxon>
        <taxon>Parafannyhessea</taxon>
    </lineage>
</organism>
<dbReference type="GO" id="GO:0042823">
    <property type="term" value="P:pyridoxal phosphate biosynthetic process"/>
    <property type="evidence" value="ECO:0007669"/>
    <property type="project" value="InterPro"/>
</dbReference>
<dbReference type="Pfam" id="PF01174">
    <property type="entry name" value="SNO"/>
    <property type="match status" value="1"/>
</dbReference>
<dbReference type="GO" id="GO:1903600">
    <property type="term" value="C:glutaminase complex"/>
    <property type="evidence" value="ECO:0007669"/>
    <property type="project" value="TreeGrafter"/>
</dbReference>
<dbReference type="Proteomes" id="UP000198528">
    <property type="component" value="Unassembled WGS sequence"/>
</dbReference>
<dbReference type="InterPro" id="IPR029062">
    <property type="entry name" value="Class_I_gatase-like"/>
</dbReference>
<dbReference type="Gene3D" id="3.40.50.880">
    <property type="match status" value="1"/>
</dbReference>
<dbReference type="GO" id="GO:0004359">
    <property type="term" value="F:glutaminase activity"/>
    <property type="evidence" value="ECO:0007669"/>
    <property type="project" value="InterPro"/>
</dbReference>
<dbReference type="GO" id="GO:0005829">
    <property type="term" value="C:cytosol"/>
    <property type="evidence" value="ECO:0007669"/>
    <property type="project" value="TreeGrafter"/>
</dbReference>
<accession>A0A1G6LDK1</accession>
<dbReference type="GO" id="GO:0008614">
    <property type="term" value="P:pyridoxine metabolic process"/>
    <property type="evidence" value="ECO:0007669"/>
    <property type="project" value="TreeGrafter"/>
</dbReference>
<evidence type="ECO:0000256" key="2">
    <source>
        <dbReference type="ARBA" id="ARBA00022962"/>
    </source>
</evidence>
<dbReference type="GO" id="GO:0016740">
    <property type="term" value="F:transferase activity"/>
    <property type="evidence" value="ECO:0007669"/>
    <property type="project" value="UniProtKB-KW"/>
</dbReference>
<evidence type="ECO:0000313" key="4">
    <source>
        <dbReference type="EMBL" id="SDC40855.1"/>
    </source>
</evidence>
<dbReference type="PANTHER" id="PTHR31559:SF0">
    <property type="entry name" value="PYRIDOXAL 5'-PHOSPHATE SYNTHASE SUBUNIT SNO1-RELATED"/>
    <property type="match status" value="1"/>
</dbReference>
<feature type="region of interest" description="Disordered" evidence="3">
    <location>
        <begin position="1"/>
        <end position="20"/>
    </location>
</feature>
<proteinExistence type="predicted"/>
<dbReference type="SUPFAM" id="SSF52317">
    <property type="entry name" value="Class I glutamine amidotransferase-like"/>
    <property type="match status" value="1"/>
</dbReference>
<gene>
    <name evidence="4" type="ORF">SAMN04487824_11330</name>
</gene>
<sequence>MTVERNSYGRQLGSFHTTGEVTGVGGDVPMTFIRAPKITHVGKGVNILARVAQSPVVVRRGARLVVAFHPELDVDPRMHRLSLSL</sequence>
<dbReference type="InterPro" id="IPR002161">
    <property type="entry name" value="PdxT/SNO"/>
</dbReference>
<dbReference type="AlphaFoldDB" id="A0A1G6LDK1"/>
<dbReference type="PANTHER" id="PTHR31559">
    <property type="entry name" value="PYRIDOXAL 5'-PHOSPHATE SYNTHASE SUBUNIT SNO"/>
    <property type="match status" value="1"/>
</dbReference>
<name>A0A1G6LDK1_9ACTN</name>
<evidence type="ECO:0000256" key="1">
    <source>
        <dbReference type="ARBA" id="ARBA00022898"/>
    </source>
</evidence>
<evidence type="ECO:0000313" key="5">
    <source>
        <dbReference type="Proteomes" id="UP000198528"/>
    </source>
</evidence>
<protein>
    <submittedName>
        <fullName evidence="4">SNO glutamine amidotransferase family protein</fullName>
    </submittedName>
</protein>
<keyword evidence="2 4" id="KW-0315">Glutamine amidotransferase</keyword>
<dbReference type="EMBL" id="FMZL01000013">
    <property type="protein sequence ID" value="SDC40855.1"/>
    <property type="molecule type" value="Genomic_DNA"/>
</dbReference>
<reference evidence="5" key="1">
    <citation type="submission" date="2016-10" db="EMBL/GenBank/DDBJ databases">
        <authorList>
            <person name="Varghese N."/>
            <person name="Submissions S."/>
        </authorList>
    </citation>
    <scope>NUCLEOTIDE SEQUENCE [LARGE SCALE GENOMIC DNA]</scope>
    <source>
        <strain evidence="5">DSM 22619</strain>
    </source>
</reference>
<keyword evidence="5" id="KW-1185">Reference proteome</keyword>
<keyword evidence="4" id="KW-0808">Transferase</keyword>